<organism evidence="1 2">
    <name type="scientific">Seohaeicola saemankumensis</name>
    <dbReference type="NCBI Taxonomy" id="481181"/>
    <lineage>
        <taxon>Bacteria</taxon>
        <taxon>Pseudomonadati</taxon>
        <taxon>Pseudomonadota</taxon>
        <taxon>Alphaproteobacteria</taxon>
        <taxon>Rhodobacterales</taxon>
        <taxon>Roseobacteraceae</taxon>
        <taxon>Seohaeicola</taxon>
    </lineage>
</organism>
<accession>A0ABW3TFG5</accession>
<evidence type="ECO:0000313" key="1">
    <source>
        <dbReference type="EMBL" id="MFD1195914.1"/>
    </source>
</evidence>
<sequence>MLEPSPEDPRRFMPKITFDGSAIQVEAICLIDWDITLLLAGVQAFKDHLPKGEGVVTALPLPMNLGAYTSRNPNFTFLCEIDQRSSFDRAVKVTVSGKLLNQTDCTDLFNDAWFFQKFLPKDLDDTTRMPYDD</sequence>
<comment type="caution">
    <text evidence="1">The sequence shown here is derived from an EMBL/GenBank/DDBJ whole genome shotgun (WGS) entry which is preliminary data.</text>
</comment>
<protein>
    <submittedName>
        <fullName evidence="1">Uncharacterized protein</fullName>
    </submittedName>
</protein>
<gene>
    <name evidence="1" type="ORF">ACFQ3C_14665</name>
</gene>
<dbReference type="EMBL" id="JBHTKR010000005">
    <property type="protein sequence ID" value="MFD1195914.1"/>
    <property type="molecule type" value="Genomic_DNA"/>
</dbReference>
<evidence type="ECO:0000313" key="2">
    <source>
        <dbReference type="Proteomes" id="UP001597151"/>
    </source>
</evidence>
<keyword evidence="2" id="KW-1185">Reference proteome</keyword>
<name>A0ABW3TFG5_9RHOB</name>
<proteinExistence type="predicted"/>
<dbReference type="RefSeq" id="WP_380793279.1">
    <property type="nucleotide sequence ID" value="NZ_JBHTKR010000005.1"/>
</dbReference>
<dbReference type="Proteomes" id="UP001597151">
    <property type="component" value="Unassembled WGS sequence"/>
</dbReference>
<reference evidence="2" key="1">
    <citation type="journal article" date="2019" name="Int. J. Syst. Evol. Microbiol.">
        <title>The Global Catalogue of Microorganisms (GCM) 10K type strain sequencing project: providing services to taxonomists for standard genome sequencing and annotation.</title>
        <authorList>
            <consortium name="The Broad Institute Genomics Platform"/>
            <consortium name="The Broad Institute Genome Sequencing Center for Infectious Disease"/>
            <person name="Wu L."/>
            <person name="Ma J."/>
        </authorList>
    </citation>
    <scope>NUCLEOTIDE SEQUENCE [LARGE SCALE GENOMIC DNA]</scope>
    <source>
        <strain evidence="2">CCUG 55328</strain>
    </source>
</reference>